<organism evidence="9 10">
    <name type="scientific">Microbulbifer marinus</name>
    <dbReference type="NCBI Taxonomy" id="658218"/>
    <lineage>
        <taxon>Bacteria</taxon>
        <taxon>Pseudomonadati</taxon>
        <taxon>Pseudomonadota</taxon>
        <taxon>Gammaproteobacteria</taxon>
        <taxon>Cellvibrionales</taxon>
        <taxon>Microbulbiferaceae</taxon>
        <taxon>Microbulbifer</taxon>
    </lineage>
</organism>
<feature type="coiled-coil region" evidence="3">
    <location>
        <begin position="107"/>
        <end position="172"/>
    </location>
</feature>
<feature type="chain" id="PRO_5011456551" evidence="4">
    <location>
        <begin position="19"/>
        <end position="380"/>
    </location>
</feature>
<dbReference type="Pfam" id="PF25944">
    <property type="entry name" value="Beta-barrel_RND"/>
    <property type="match status" value="1"/>
</dbReference>
<dbReference type="InterPro" id="IPR058625">
    <property type="entry name" value="MdtA-like_BSH"/>
</dbReference>
<dbReference type="InterPro" id="IPR058627">
    <property type="entry name" value="MdtA-like_C"/>
</dbReference>
<dbReference type="InterPro" id="IPR006143">
    <property type="entry name" value="RND_pump_MFP"/>
</dbReference>
<evidence type="ECO:0000256" key="2">
    <source>
        <dbReference type="ARBA" id="ARBA00009477"/>
    </source>
</evidence>
<accession>A0A1H4AIG6</accession>
<dbReference type="Gene3D" id="1.10.287.470">
    <property type="entry name" value="Helix hairpin bin"/>
    <property type="match status" value="1"/>
</dbReference>
<dbReference type="GO" id="GO:0046677">
    <property type="term" value="P:response to antibiotic"/>
    <property type="evidence" value="ECO:0007669"/>
    <property type="project" value="TreeGrafter"/>
</dbReference>
<dbReference type="Pfam" id="PF25876">
    <property type="entry name" value="HH_MFP_RND"/>
    <property type="match status" value="1"/>
</dbReference>
<reference evidence="10" key="1">
    <citation type="submission" date="2016-10" db="EMBL/GenBank/DDBJ databases">
        <authorList>
            <person name="Varghese N."/>
            <person name="Submissions S."/>
        </authorList>
    </citation>
    <scope>NUCLEOTIDE SEQUENCE [LARGE SCALE GENOMIC DNA]</scope>
    <source>
        <strain evidence="10">CGMCC 1.10657</strain>
    </source>
</reference>
<keyword evidence="10" id="KW-1185">Reference proteome</keyword>
<evidence type="ECO:0000256" key="4">
    <source>
        <dbReference type="SAM" id="SignalP"/>
    </source>
</evidence>
<dbReference type="InterPro" id="IPR058624">
    <property type="entry name" value="MdtA-like_HH"/>
</dbReference>
<dbReference type="Gene3D" id="2.40.50.100">
    <property type="match status" value="1"/>
</dbReference>
<dbReference type="STRING" id="658218.SAMN05216562_2798"/>
<dbReference type="Proteomes" id="UP000198658">
    <property type="component" value="Unassembled WGS sequence"/>
</dbReference>
<dbReference type="InterPro" id="IPR058626">
    <property type="entry name" value="MdtA-like_b-barrel"/>
</dbReference>
<feature type="domain" description="Multidrug resistance protein MdtA-like beta-barrel" evidence="7">
    <location>
        <begin position="205"/>
        <end position="285"/>
    </location>
</feature>
<dbReference type="RefSeq" id="WP_091389769.1">
    <property type="nucleotide sequence ID" value="NZ_FNQO01000003.1"/>
</dbReference>
<dbReference type="Pfam" id="PF25917">
    <property type="entry name" value="BSH_RND"/>
    <property type="match status" value="1"/>
</dbReference>
<evidence type="ECO:0000313" key="10">
    <source>
        <dbReference type="Proteomes" id="UP000198658"/>
    </source>
</evidence>
<dbReference type="AlphaFoldDB" id="A0A1H4AIG6"/>
<dbReference type="PANTHER" id="PTHR30158">
    <property type="entry name" value="ACRA/E-RELATED COMPONENT OF DRUG EFFLUX TRANSPORTER"/>
    <property type="match status" value="1"/>
</dbReference>
<dbReference type="OrthoDB" id="9816569at2"/>
<dbReference type="FunFam" id="2.40.420.20:FF:000001">
    <property type="entry name" value="Efflux RND transporter periplasmic adaptor subunit"/>
    <property type="match status" value="1"/>
</dbReference>
<feature type="signal peptide" evidence="4">
    <location>
        <begin position="1"/>
        <end position="18"/>
    </location>
</feature>
<feature type="domain" description="Multidrug resistance protein MdtA-like C-terminal permuted SH3" evidence="8">
    <location>
        <begin position="292"/>
        <end position="353"/>
    </location>
</feature>
<name>A0A1H4AIG6_9GAMM</name>
<keyword evidence="3" id="KW-0175">Coiled coil</keyword>
<dbReference type="PANTHER" id="PTHR30158:SF10">
    <property type="entry name" value="CATION EFFLUX PUMP"/>
    <property type="match status" value="1"/>
</dbReference>
<dbReference type="GO" id="GO:0005886">
    <property type="term" value="C:plasma membrane"/>
    <property type="evidence" value="ECO:0007669"/>
    <property type="project" value="UniProtKB-SubCell"/>
</dbReference>
<comment type="similarity">
    <text evidence="2">Belongs to the membrane fusion protein (MFP) (TC 8.A.1) family.</text>
</comment>
<dbReference type="GO" id="GO:0022857">
    <property type="term" value="F:transmembrane transporter activity"/>
    <property type="evidence" value="ECO:0007669"/>
    <property type="project" value="InterPro"/>
</dbReference>
<evidence type="ECO:0000256" key="1">
    <source>
        <dbReference type="ARBA" id="ARBA00004519"/>
    </source>
</evidence>
<evidence type="ECO:0000256" key="3">
    <source>
        <dbReference type="SAM" id="Coils"/>
    </source>
</evidence>
<feature type="domain" description="Multidrug resistance protein MdtA-like barrel-sandwich hybrid" evidence="6">
    <location>
        <begin position="59"/>
        <end position="197"/>
    </location>
</feature>
<feature type="domain" description="Multidrug resistance protein MdtA-like alpha-helical hairpin" evidence="5">
    <location>
        <begin position="102"/>
        <end position="169"/>
    </location>
</feature>
<dbReference type="Gene3D" id="2.40.30.170">
    <property type="match status" value="1"/>
</dbReference>
<dbReference type="PROSITE" id="PS51257">
    <property type="entry name" value="PROKAR_LIPOPROTEIN"/>
    <property type="match status" value="1"/>
</dbReference>
<protein>
    <submittedName>
        <fullName evidence="9">Membrane fusion protein, multidrug efflux system</fullName>
    </submittedName>
</protein>
<proteinExistence type="inferred from homology"/>
<dbReference type="NCBIfam" id="TIGR01730">
    <property type="entry name" value="RND_mfp"/>
    <property type="match status" value="1"/>
</dbReference>
<evidence type="ECO:0000259" key="8">
    <source>
        <dbReference type="Pfam" id="PF25967"/>
    </source>
</evidence>
<dbReference type="SUPFAM" id="SSF111369">
    <property type="entry name" value="HlyD-like secretion proteins"/>
    <property type="match status" value="1"/>
</dbReference>
<evidence type="ECO:0000259" key="6">
    <source>
        <dbReference type="Pfam" id="PF25917"/>
    </source>
</evidence>
<gene>
    <name evidence="9" type="ORF">SAMN05216562_2798</name>
</gene>
<evidence type="ECO:0000259" key="5">
    <source>
        <dbReference type="Pfam" id="PF25876"/>
    </source>
</evidence>
<keyword evidence="4" id="KW-0732">Signal</keyword>
<evidence type="ECO:0000259" key="7">
    <source>
        <dbReference type="Pfam" id="PF25944"/>
    </source>
</evidence>
<dbReference type="Pfam" id="PF25967">
    <property type="entry name" value="RND-MFP_C"/>
    <property type="match status" value="1"/>
</dbReference>
<dbReference type="Gene3D" id="2.40.420.20">
    <property type="match status" value="1"/>
</dbReference>
<sequence length="380" mass="41836">MARNLKFILIGLSALVLAGCDTGEQGSQQAPPPAVEVAEVVAEPATLWSGFTGRVAAPETVDLRPRVSGYIGRVSFTEGDLVQRGDVLFTIDQRPYRARERAARAELASARSQLTLAEGRAKRAQQLLNTRAISREEYDQRIAARDSARATVQAAEAALENARLELQYTEVKAPISGRVGRAFVTRGNLANADQTLLTTLVSVNPMYVYFESDEQTFGSSRALLAREQHPQVRIGLAGEQGYPHRGELDFIDNRLDSRTGTMQFRAVVANPDGIFQPGQFARVEMPTEELGQAVLVNSKAVLTDQDRRFVYLVNENNVTERREVQTGPQQDEMTLIRSGLQPGERIVVNGVQKIFFPGMPVQPELVAMRVSDSSRQLAGR</sequence>
<evidence type="ECO:0000313" key="9">
    <source>
        <dbReference type="EMBL" id="SEA35531.1"/>
    </source>
</evidence>
<dbReference type="EMBL" id="FNQO01000003">
    <property type="protein sequence ID" value="SEA35531.1"/>
    <property type="molecule type" value="Genomic_DNA"/>
</dbReference>
<comment type="subcellular location">
    <subcellularLocation>
        <location evidence="1">Cell inner membrane</location>
        <topology evidence="1">Lipid-anchor</topology>
    </subcellularLocation>
</comment>